<feature type="coiled-coil region" evidence="1">
    <location>
        <begin position="22"/>
        <end position="49"/>
    </location>
</feature>
<feature type="chain" id="PRO_5044855582" evidence="2">
    <location>
        <begin position="21"/>
        <end position="164"/>
    </location>
</feature>
<evidence type="ECO:0000256" key="1">
    <source>
        <dbReference type="SAM" id="Coils"/>
    </source>
</evidence>
<proteinExistence type="predicted"/>
<evidence type="ECO:0000313" key="3">
    <source>
        <dbReference type="EMBL" id="MFH4977493.1"/>
    </source>
</evidence>
<accession>A0ABD6EBZ2</accession>
<comment type="caution">
    <text evidence="3">The sequence shown here is derived from an EMBL/GenBank/DDBJ whole genome shotgun (WGS) entry which is preliminary data.</text>
</comment>
<dbReference type="Proteomes" id="UP001608902">
    <property type="component" value="Unassembled WGS sequence"/>
</dbReference>
<feature type="signal peptide" evidence="2">
    <location>
        <begin position="1"/>
        <end position="20"/>
    </location>
</feature>
<protein>
    <submittedName>
        <fullName evidence="3">Uncharacterized protein</fullName>
    </submittedName>
</protein>
<gene>
    <name evidence="3" type="ORF">AB6A40_004202</name>
</gene>
<organism evidence="3 4">
    <name type="scientific">Gnathostoma spinigerum</name>
    <dbReference type="NCBI Taxonomy" id="75299"/>
    <lineage>
        <taxon>Eukaryota</taxon>
        <taxon>Metazoa</taxon>
        <taxon>Ecdysozoa</taxon>
        <taxon>Nematoda</taxon>
        <taxon>Chromadorea</taxon>
        <taxon>Rhabditida</taxon>
        <taxon>Spirurina</taxon>
        <taxon>Gnathostomatomorpha</taxon>
        <taxon>Gnathostomatoidea</taxon>
        <taxon>Gnathostomatidae</taxon>
        <taxon>Gnathostoma</taxon>
    </lineage>
</organism>
<keyword evidence="1" id="KW-0175">Coiled coil</keyword>
<evidence type="ECO:0000313" key="4">
    <source>
        <dbReference type="Proteomes" id="UP001608902"/>
    </source>
</evidence>
<evidence type="ECO:0000256" key="2">
    <source>
        <dbReference type="SAM" id="SignalP"/>
    </source>
</evidence>
<name>A0ABD6EBZ2_9BILA</name>
<keyword evidence="2" id="KW-0732">Signal</keyword>
<dbReference type="AlphaFoldDB" id="A0ABD6EBZ2"/>
<keyword evidence="4" id="KW-1185">Reference proteome</keyword>
<sequence>MLQSYYLLLLLFHSLYCVFANVESLEQKLVKLEEALKTLQNEIKSRSQGGVMNGVQPQIQTQQQWYPMSKPKPYYDQMGDQAIFDRKVSYDNGRLPSDSWMPSKRLVHWQPMKKSLDYMSKNDFRQEVLEMIVARLSRDLDVAKFLGFSSEDVLEYLRATRSTP</sequence>
<reference evidence="3 4" key="1">
    <citation type="submission" date="2024-08" db="EMBL/GenBank/DDBJ databases">
        <title>Gnathostoma spinigerum genome.</title>
        <authorList>
            <person name="Gonzalez-Bertolin B."/>
            <person name="Monzon S."/>
            <person name="Zaballos A."/>
            <person name="Jimenez P."/>
            <person name="Dekumyoy P."/>
            <person name="Varona S."/>
            <person name="Cuesta I."/>
            <person name="Sumanam S."/>
            <person name="Adisakwattana P."/>
            <person name="Gasser R.B."/>
            <person name="Hernandez-Gonzalez A."/>
            <person name="Young N.D."/>
            <person name="Perteguer M.J."/>
        </authorList>
    </citation>
    <scope>NUCLEOTIDE SEQUENCE [LARGE SCALE GENOMIC DNA]</scope>
    <source>
        <strain evidence="3">AL3</strain>
        <tissue evidence="3">Liver</tissue>
    </source>
</reference>
<dbReference type="EMBL" id="JBGFUD010002343">
    <property type="protein sequence ID" value="MFH4977493.1"/>
    <property type="molecule type" value="Genomic_DNA"/>
</dbReference>